<dbReference type="Proteomes" id="UP000664169">
    <property type="component" value="Unassembled WGS sequence"/>
</dbReference>
<reference evidence="1" key="1">
    <citation type="submission" date="2021-03" db="EMBL/GenBank/DDBJ databases">
        <authorList>
            <person name="Tagirdzhanova G."/>
        </authorList>
    </citation>
    <scope>NUCLEOTIDE SEQUENCE</scope>
</reference>
<organism evidence="1 2">
    <name type="scientific">Gomphillus americanus</name>
    <dbReference type="NCBI Taxonomy" id="1940652"/>
    <lineage>
        <taxon>Eukaryota</taxon>
        <taxon>Fungi</taxon>
        <taxon>Dikarya</taxon>
        <taxon>Ascomycota</taxon>
        <taxon>Pezizomycotina</taxon>
        <taxon>Lecanoromycetes</taxon>
        <taxon>OSLEUM clade</taxon>
        <taxon>Ostropomycetidae</taxon>
        <taxon>Ostropales</taxon>
        <taxon>Graphidaceae</taxon>
        <taxon>Gomphilloideae</taxon>
        <taxon>Gomphillus</taxon>
    </lineage>
</organism>
<proteinExistence type="predicted"/>
<keyword evidence="2" id="KW-1185">Reference proteome</keyword>
<dbReference type="AlphaFoldDB" id="A0A8H3EWF9"/>
<sequence>MSAETEVPYLDAKEIEQYEAKFDQKLTELQKADGFSQEQILIRLDQAIEKKLSDAERNAFHAYWTELNGNTSNGAFDQEALTRLIVRRLPDSIKLIAIEASPILFRLIAKAGQIPFVDCSDSTTQGLNSSASLLRGISVYLPKRNVLSHGGELESYWVLSREWSQVDYLKQIFLGLANANSSSPSTREPDRGIYPGIHSKDAMYWLDVSAEAPEMTTLLDALSATPPGGRHTSIPRAQYKPIAESLVKNRSPINSLKIRKTDWLAFVKLMLALQSSGNPDKIDSAVNDILKDFASDNTEEIDWATWIEVMTKSYPDLLAPLEKLLDLFFVKNI</sequence>
<evidence type="ECO:0000313" key="1">
    <source>
        <dbReference type="EMBL" id="CAF9912915.1"/>
    </source>
</evidence>
<gene>
    <name evidence="1" type="ORF">GOMPHAMPRED_007810</name>
</gene>
<evidence type="ECO:0000313" key="2">
    <source>
        <dbReference type="Proteomes" id="UP000664169"/>
    </source>
</evidence>
<comment type="caution">
    <text evidence="1">The sequence shown here is derived from an EMBL/GenBank/DDBJ whole genome shotgun (WGS) entry which is preliminary data.</text>
</comment>
<dbReference type="EMBL" id="CAJPDQ010000007">
    <property type="protein sequence ID" value="CAF9912915.1"/>
    <property type="molecule type" value="Genomic_DNA"/>
</dbReference>
<protein>
    <submittedName>
        <fullName evidence="1">Uncharacterized protein</fullName>
    </submittedName>
</protein>
<name>A0A8H3EWF9_9LECA</name>
<accession>A0A8H3EWF9</accession>